<protein>
    <submittedName>
        <fullName evidence="2">AAA domain containing protein, putative</fullName>
    </submittedName>
</protein>
<dbReference type="EMBL" id="CZPT02000764">
    <property type="protein sequence ID" value="SCU67559.1"/>
    <property type="molecule type" value="Genomic_DNA"/>
</dbReference>
<accession>A0A1G4I6J0</accession>
<reference evidence="2" key="1">
    <citation type="submission" date="2016-09" db="EMBL/GenBank/DDBJ databases">
        <authorList>
            <person name="Hebert L."/>
            <person name="Moumen B."/>
        </authorList>
    </citation>
    <scope>NUCLEOTIDE SEQUENCE [LARGE SCALE GENOMIC DNA]</scope>
    <source>
        <strain evidence="2">OVI</strain>
    </source>
</reference>
<keyword evidence="3" id="KW-1185">Reference proteome</keyword>
<dbReference type="RefSeq" id="XP_067078860.1">
    <property type="nucleotide sequence ID" value="XM_067222759.1"/>
</dbReference>
<organism evidence="2 3">
    <name type="scientific">Trypanosoma equiperdum</name>
    <dbReference type="NCBI Taxonomy" id="5694"/>
    <lineage>
        <taxon>Eukaryota</taxon>
        <taxon>Discoba</taxon>
        <taxon>Euglenozoa</taxon>
        <taxon>Kinetoplastea</taxon>
        <taxon>Metakinetoplastina</taxon>
        <taxon>Trypanosomatida</taxon>
        <taxon>Trypanosomatidae</taxon>
        <taxon>Trypanosoma</taxon>
    </lineage>
</organism>
<evidence type="ECO:0000313" key="3">
    <source>
        <dbReference type="Proteomes" id="UP000195570"/>
    </source>
</evidence>
<sequence length="234" mass="27063">MKENGVLGGVLVPRTRRFLVGGILFSLFVILLNLLIAYAVRRYYPRSRAKKERRSRRRSGSGSGKNSGRGKHKERKRSDPKVILLVGMPGSGKSTWLKQYKGRCDDSCRIVDEDELRVEITGKFDDFSKEDELCAAMINAIVRHISEKHNVVVESNRYVLDEKFRKQIISTVPSCRLLVKEFDIKAHFAQARLAKDAEEGKRHHTYTETELEDWEVRQLEAKELFKKEGWSQMH</sequence>
<dbReference type="Gene3D" id="3.40.50.300">
    <property type="entry name" value="P-loop containing nucleotide triphosphate hydrolases"/>
    <property type="match status" value="1"/>
</dbReference>
<dbReference type="VEuPathDB" id="TriTrypDB:TEOVI_000809300"/>
<comment type="caution">
    <text evidence="2">The sequence shown here is derived from an EMBL/GenBank/DDBJ whole genome shotgun (WGS) entry which is preliminary data.</text>
</comment>
<dbReference type="Proteomes" id="UP000195570">
    <property type="component" value="Unassembled WGS sequence"/>
</dbReference>
<gene>
    <name evidence="2" type="ORF">TEOVI_000809300</name>
</gene>
<evidence type="ECO:0000313" key="2">
    <source>
        <dbReference type="EMBL" id="SCU67559.1"/>
    </source>
</evidence>
<dbReference type="Pfam" id="PF13671">
    <property type="entry name" value="AAA_33"/>
    <property type="match status" value="1"/>
</dbReference>
<evidence type="ECO:0000256" key="1">
    <source>
        <dbReference type="SAM" id="MobiDB-lite"/>
    </source>
</evidence>
<feature type="compositionally biased region" description="Basic residues" evidence="1">
    <location>
        <begin position="49"/>
        <end position="59"/>
    </location>
</feature>
<feature type="region of interest" description="Disordered" evidence="1">
    <location>
        <begin position="49"/>
        <end position="77"/>
    </location>
</feature>
<dbReference type="AlphaFoldDB" id="A0A1G4I6J0"/>
<proteinExistence type="predicted"/>
<dbReference type="InterPro" id="IPR027417">
    <property type="entry name" value="P-loop_NTPase"/>
</dbReference>
<name>A0A1G4I6J0_TRYEQ</name>
<dbReference type="GeneID" id="92382027"/>
<dbReference type="SUPFAM" id="SSF52540">
    <property type="entry name" value="P-loop containing nucleoside triphosphate hydrolases"/>
    <property type="match status" value="1"/>
</dbReference>